<feature type="region of interest" description="Disordered" evidence="1">
    <location>
        <begin position="333"/>
        <end position="357"/>
    </location>
</feature>
<evidence type="ECO:0000259" key="2">
    <source>
        <dbReference type="Pfam" id="PF13283"/>
    </source>
</evidence>
<dbReference type="Pfam" id="PF13283">
    <property type="entry name" value="NfrA_C"/>
    <property type="match status" value="1"/>
</dbReference>
<reference evidence="4" key="1">
    <citation type="submission" date="2018-07" db="EMBL/GenBank/DDBJ databases">
        <authorList>
            <person name="Blom J."/>
        </authorList>
    </citation>
    <scope>NUCLEOTIDE SEQUENCE [LARGE SCALE GENOMIC DNA]</scope>
    <source>
        <strain evidence="4">CCOS 864</strain>
    </source>
</reference>
<dbReference type="AlphaFoldDB" id="A0A380SYV3"/>
<sequence length="602" mass="67843">MLAVLDMHQDDAALPKRVSHHSINQHLRGPMQLASVLLWFYAAPSLADSGPCEQLRQTTPAYPVDVSQLRALGDCAMPERPGEAVVYYQAAEDLGDSGSRLPLAQALEASGDSIAALAIWKSLADSEWTASARLTAARSALNADNSYLAHTYWKQATPVTADDWALGAAIAQRELQEQDAMDYQRQVLKQQPRADRYYAAAVTAAQSGHLQQSTAWLAEAVRLAPQQPRYSADYGMRLAGAEDQATRARSIPYLERATRALPEDYRIGEALAWRYVEVENNRAARKALRRVLDVEQELVDGDQVFGSLAARTYHQRRVHEALSRRDSITLASTWAPAGMPTNDNVRDDRKERRGTSQNVQMAMWDHALGDEPSRNGRTLSVYGRVLFAGTGRTDYAHSMGTGVGLRYKPFGTRNINLYSELYHQRQIDDAQYGGLTLGQLISPSKVGDNYGDLRGHAETSNDLLLRATASFLDQGKWRNDWRADEDEWDERFLYHDAAWWTRAGDHQWLSRYQRGHTWKLPSDTAQTLMPYGFLEFSSQDPSNDWRQDLRTGLGLRWQWWFDDDRYNAYRGSLKVRAEYQQSLGGNLYEHANGLLLGAELTI</sequence>
<evidence type="ECO:0000256" key="1">
    <source>
        <dbReference type="SAM" id="MobiDB-lite"/>
    </source>
</evidence>
<feature type="domain" description="Bacteriophage N4 adsorption protein A C-terminal" evidence="2">
    <location>
        <begin position="457"/>
        <end position="597"/>
    </location>
</feature>
<dbReference type="Proteomes" id="UP000255177">
    <property type="component" value="Unassembled WGS sequence"/>
</dbReference>
<accession>A0A380SYV3</accession>
<organism evidence="3 4">
    <name type="scientific">Pseudomonas wadenswilerensis</name>
    <dbReference type="NCBI Taxonomy" id="1785161"/>
    <lineage>
        <taxon>Bacteria</taxon>
        <taxon>Pseudomonadati</taxon>
        <taxon>Pseudomonadota</taxon>
        <taxon>Gammaproteobacteria</taxon>
        <taxon>Pseudomonadales</taxon>
        <taxon>Pseudomonadaceae</taxon>
        <taxon>Pseudomonas</taxon>
    </lineage>
</organism>
<dbReference type="InterPro" id="IPR025137">
    <property type="entry name" value="NfrA_C"/>
</dbReference>
<keyword evidence="4" id="KW-1185">Reference proteome</keyword>
<feature type="compositionally biased region" description="Basic and acidic residues" evidence="1">
    <location>
        <begin position="344"/>
        <end position="354"/>
    </location>
</feature>
<proteinExistence type="predicted"/>
<name>A0A380SYV3_9PSED</name>
<protein>
    <submittedName>
        <fullName evidence="3">Bacteriophage N adsorption A C-term family protein</fullName>
    </submittedName>
</protein>
<dbReference type="Gene3D" id="1.25.40.10">
    <property type="entry name" value="Tetratricopeptide repeat domain"/>
    <property type="match status" value="1"/>
</dbReference>
<dbReference type="SUPFAM" id="SSF48452">
    <property type="entry name" value="TPR-like"/>
    <property type="match status" value="1"/>
</dbReference>
<evidence type="ECO:0000313" key="4">
    <source>
        <dbReference type="Proteomes" id="UP000255177"/>
    </source>
</evidence>
<evidence type="ECO:0000313" key="3">
    <source>
        <dbReference type="EMBL" id="SUQ62895.1"/>
    </source>
</evidence>
<gene>
    <name evidence="3" type="ORF">CCOS864_02344</name>
</gene>
<dbReference type="EMBL" id="UIDD01000007">
    <property type="protein sequence ID" value="SUQ62895.1"/>
    <property type="molecule type" value="Genomic_DNA"/>
</dbReference>
<dbReference type="InterPro" id="IPR011990">
    <property type="entry name" value="TPR-like_helical_dom_sf"/>
</dbReference>